<dbReference type="Proteomes" id="UP000095280">
    <property type="component" value="Unplaced"/>
</dbReference>
<evidence type="ECO:0000313" key="2">
    <source>
        <dbReference type="Proteomes" id="UP000095280"/>
    </source>
</evidence>
<evidence type="ECO:0000256" key="1">
    <source>
        <dbReference type="SAM" id="MobiDB-lite"/>
    </source>
</evidence>
<proteinExistence type="predicted"/>
<feature type="compositionally biased region" description="Low complexity" evidence="1">
    <location>
        <begin position="175"/>
        <end position="202"/>
    </location>
</feature>
<evidence type="ECO:0000313" key="3">
    <source>
        <dbReference type="WBParaSite" id="maker-unitig_27024-snap-gene-0.2-mRNA-1"/>
    </source>
</evidence>
<sequence>MRFCLSINPNLRRSQVWLWSERAQAIRAASAMASSSNSSSDTPQPPPATATRPLRLLCPHPPVWPDENGSAAASAAGGRQRQGRGPQFEAVAEGFKENTMEPRPWNTSAAAFRRAVDATPLPPARRPTLISRPRCRCTRTTFRSCQRRQRRPWRRPRPALTSAACPSARRRSRAPTRTTPRRPNCSAPSICSSISSSNSSSR</sequence>
<feature type="region of interest" description="Disordered" evidence="1">
    <location>
        <begin position="30"/>
        <end position="87"/>
    </location>
</feature>
<feature type="compositionally biased region" description="Low complexity" evidence="1">
    <location>
        <begin position="30"/>
        <end position="42"/>
    </location>
</feature>
<dbReference type="WBParaSite" id="maker-unitig_27024-snap-gene-0.2-mRNA-1">
    <property type="protein sequence ID" value="maker-unitig_27024-snap-gene-0.2-mRNA-1"/>
    <property type="gene ID" value="maker-unitig_27024-snap-gene-0.2"/>
</dbReference>
<protein>
    <submittedName>
        <fullName evidence="3">Uncharacterized protein</fullName>
    </submittedName>
</protein>
<dbReference type="AlphaFoldDB" id="A0A1I8FAH9"/>
<feature type="compositionally biased region" description="Low complexity" evidence="1">
    <location>
        <begin position="69"/>
        <end position="85"/>
    </location>
</feature>
<keyword evidence="2" id="KW-1185">Reference proteome</keyword>
<feature type="compositionally biased region" description="Basic residues" evidence="1">
    <location>
        <begin position="146"/>
        <end position="157"/>
    </location>
</feature>
<reference evidence="3" key="1">
    <citation type="submission" date="2016-11" db="UniProtKB">
        <authorList>
            <consortium name="WormBaseParasite"/>
        </authorList>
    </citation>
    <scope>IDENTIFICATION</scope>
</reference>
<name>A0A1I8FAH9_9PLAT</name>
<organism evidence="2 3">
    <name type="scientific">Macrostomum lignano</name>
    <dbReference type="NCBI Taxonomy" id="282301"/>
    <lineage>
        <taxon>Eukaryota</taxon>
        <taxon>Metazoa</taxon>
        <taxon>Spiralia</taxon>
        <taxon>Lophotrochozoa</taxon>
        <taxon>Platyhelminthes</taxon>
        <taxon>Rhabditophora</taxon>
        <taxon>Macrostomorpha</taxon>
        <taxon>Macrostomida</taxon>
        <taxon>Macrostomidae</taxon>
        <taxon>Macrostomum</taxon>
    </lineage>
</organism>
<accession>A0A1I8FAH9</accession>
<feature type="region of interest" description="Disordered" evidence="1">
    <location>
        <begin position="146"/>
        <end position="202"/>
    </location>
</feature>